<dbReference type="InterPro" id="IPR003734">
    <property type="entry name" value="DUF155"/>
</dbReference>
<dbReference type="InterPro" id="IPR051624">
    <property type="entry name" value="RMD1/Sad1-interacting"/>
</dbReference>
<dbReference type="PaxDb" id="55529-EKX43218"/>
<evidence type="ECO:0000256" key="2">
    <source>
        <dbReference type="SAM" id="MobiDB-lite"/>
    </source>
</evidence>
<proteinExistence type="inferred from homology"/>
<evidence type="ECO:0000256" key="1">
    <source>
        <dbReference type="ARBA" id="ARBA00008306"/>
    </source>
</evidence>
<dbReference type="EMBL" id="JH993012">
    <property type="protein sequence ID" value="EKX43218.1"/>
    <property type="molecule type" value="Genomic_DNA"/>
</dbReference>
<name>L1J3W2_GUITC</name>
<dbReference type="GeneID" id="17299773"/>
<feature type="domain" description="DUF155" evidence="3">
    <location>
        <begin position="323"/>
        <end position="469"/>
    </location>
</feature>
<evidence type="ECO:0000313" key="5">
    <source>
        <dbReference type="EnsemblProtists" id="EKX43218"/>
    </source>
</evidence>
<protein>
    <recommendedName>
        <fullName evidence="3">DUF155 domain-containing protein</fullName>
    </recommendedName>
</protein>
<feature type="region of interest" description="Disordered" evidence="2">
    <location>
        <begin position="139"/>
        <end position="171"/>
    </location>
</feature>
<sequence length="527" mass="60530">MVFEMESIQGGWKKGDYEKFPDDSNYHSDSAIPPRDFHVNPPQRVPIPVRAPVPEVVTRRSAKETSRRNGPVKKDLHSALLRLDNARVRKARKKHIARAQRDEDEVRLFRGTVSCICTCMELQTEKLLPALREEFEKRSRTRSDSDLDFKQAAGGVPEQAAASGKKDSEQTPLRNYLKGEWKFKMYTDVLHAHATFEADEFVNAAKAEMKGAASKTRDIEMQTLRKLRKTSQGNSPPGHTVDMEEKILSHQHDKDLSSENDPQLWAPVGSEGLEPPPLEGRRIKRVVSNQLGEAMSDGETSDVMQADDEDGYLQDADSWIYRCLVFWGLEPEEEQFFINFVKDFEDDPIPDEGQERDDMTFFYGTRTRLYNDQVQLATNSPLEKLSISFALAQSTKLSVLELRVEETFENTRAYPQELAETGQISLSQVNLESDMLSTPDFFWENDEWEPIFRHAGKYLEIDGRVGVLNKRMEVLDGMFQMLKDQLEVRHATRLEWIVIWLIVAEVGLELVWNILIHDILGFFNRCD</sequence>
<dbReference type="eggNOG" id="KOG2861">
    <property type="taxonomic scope" value="Eukaryota"/>
</dbReference>
<feature type="compositionally biased region" description="Basic and acidic residues" evidence="2">
    <location>
        <begin position="139"/>
        <end position="149"/>
    </location>
</feature>
<dbReference type="PANTHER" id="PTHR16255">
    <property type="entry name" value="REQUIRED FOR MEIOTIC NUCLEAR DIVISION PROTEIN 1 HOMOLOG"/>
    <property type="match status" value="1"/>
</dbReference>
<dbReference type="HOGENOM" id="CLU_517270_0_0_1"/>
<dbReference type="AlphaFoldDB" id="L1J3W2"/>
<dbReference type="RefSeq" id="XP_005830198.1">
    <property type="nucleotide sequence ID" value="XM_005830141.1"/>
</dbReference>
<evidence type="ECO:0000313" key="6">
    <source>
        <dbReference type="Proteomes" id="UP000011087"/>
    </source>
</evidence>
<gene>
    <name evidence="4" type="ORF">GUITHDRAFT_140781</name>
</gene>
<feature type="compositionally biased region" description="Basic and acidic residues" evidence="2">
    <location>
        <begin position="14"/>
        <end position="26"/>
    </location>
</feature>
<comment type="similarity">
    <text evidence="1">Belongs to the RMD1/sif2 family.</text>
</comment>
<dbReference type="KEGG" id="gtt:GUITHDRAFT_140781"/>
<dbReference type="GO" id="GO:0005739">
    <property type="term" value="C:mitochondrion"/>
    <property type="evidence" value="ECO:0007669"/>
    <property type="project" value="UniProtKB-ARBA"/>
</dbReference>
<dbReference type="PANTHER" id="PTHR16255:SF1">
    <property type="entry name" value="REQUIRED FOR MEIOTIC NUCLEAR DIVISION PROTEIN 1 HOMOLOG"/>
    <property type="match status" value="1"/>
</dbReference>
<evidence type="ECO:0000313" key="4">
    <source>
        <dbReference type="EMBL" id="EKX43218.1"/>
    </source>
</evidence>
<feature type="region of interest" description="Disordered" evidence="2">
    <location>
        <begin position="14"/>
        <end position="49"/>
    </location>
</feature>
<accession>L1J3W2</accession>
<reference evidence="5" key="3">
    <citation type="submission" date="2016-03" db="UniProtKB">
        <authorList>
            <consortium name="EnsemblProtists"/>
        </authorList>
    </citation>
    <scope>IDENTIFICATION</scope>
</reference>
<dbReference type="Proteomes" id="UP000011087">
    <property type="component" value="Unassembled WGS sequence"/>
</dbReference>
<dbReference type="Pfam" id="PF02582">
    <property type="entry name" value="DUF155"/>
    <property type="match status" value="1"/>
</dbReference>
<organism evidence="4">
    <name type="scientific">Guillardia theta (strain CCMP2712)</name>
    <name type="common">Cryptophyte</name>
    <dbReference type="NCBI Taxonomy" id="905079"/>
    <lineage>
        <taxon>Eukaryota</taxon>
        <taxon>Cryptophyceae</taxon>
        <taxon>Pyrenomonadales</taxon>
        <taxon>Geminigeraceae</taxon>
        <taxon>Guillardia</taxon>
    </lineage>
</organism>
<reference evidence="6" key="2">
    <citation type="submission" date="2012-11" db="EMBL/GenBank/DDBJ databases">
        <authorList>
            <person name="Kuo A."/>
            <person name="Curtis B.A."/>
            <person name="Tanifuji G."/>
            <person name="Burki F."/>
            <person name="Gruber A."/>
            <person name="Irimia M."/>
            <person name="Maruyama S."/>
            <person name="Arias M.C."/>
            <person name="Ball S.G."/>
            <person name="Gile G.H."/>
            <person name="Hirakawa Y."/>
            <person name="Hopkins J.F."/>
            <person name="Rensing S.A."/>
            <person name="Schmutz J."/>
            <person name="Symeonidi A."/>
            <person name="Elias M."/>
            <person name="Eveleigh R.J."/>
            <person name="Herman E.K."/>
            <person name="Klute M.J."/>
            <person name="Nakayama T."/>
            <person name="Obornik M."/>
            <person name="Reyes-Prieto A."/>
            <person name="Armbrust E.V."/>
            <person name="Aves S.J."/>
            <person name="Beiko R.G."/>
            <person name="Coutinho P."/>
            <person name="Dacks J.B."/>
            <person name="Durnford D.G."/>
            <person name="Fast N.M."/>
            <person name="Green B.R."/>
            <person name="Grisdale C."/>
            <person name="Hempe F."/>
            <person name="Henrissat B."/>
            <person name="Hoppner M.P."/>
            <person name="Ishida K.-I."/>
            <person name="Kim E."/>
            <person name="Koreny L."/>
            <person name="Kroth P.G."/>
            <person name="Liu Y."/>
            <person name="Malik S.-B."/>
            <person name="Maier U.G."/>
            <person name="McRose D."/>
            <person name="Mock T."/>
            <person name="Neilson J.A."/>
            <person name="Onodera N.T."/>
            <person name="Poole A.M."/>
            <person name="Pritham E.J."/>
            <person name="Richards T.A."/>
            <person name="Rocap G."/>
            <person name="Roy S.W."/>
            <person name="Sarai C."/>
            <person name="Schaack S."/>
            <person name="Shirato S."/>
            <person name="Slamovits C.H."/>
            <person name="Spencer D.F."/>
            <person name="Suzuki S."/>
            <person name="Worden A.Z."/>
            <person name="Zauner S."/>
            <person name="Barry K."/>
            <person name="Bell C."/>
            <person name="Bharti A.K."/>
            <person name="Crow J.A."/>
            <person name="Grimwood J."/>
            <person name="Kramer R."/>
            <person name="Lindquist E."/>
            <person name="Lucas S."/>
            <person name="Salamov A."/>
            <person name="McFadden G.I."/>
            <person name="Lane C.E."/>
            <person name="Keeling P.J."/>
            <person name="Gray M.W."/>
            <person name="Grigoriev I.V."/>
            <person name="Archibald J.M."/>
        </authorList>
    </citation>
    <scope>NUCLEOTIDE SEQUENCE</scope>
    <source>
        <strain evidence="6">CCMP2712</strain>
    </source>
</reference>
<evidence type="ECO:0000259" key="3">
    <source>
        <dbReference type="Pfam" id="PF02582"/>
    </source>
</evidence>
<reference evidence="4 6" key="1">
    <citation type="journal article" date="2012" name="Nature">
        <title>Algal genomes reveal evolutionary mosaicism and the fate of nucleomorphs.</title>
        <authorList>
            <consortium name="DOE Joint Genome Institute"/>
            <person name="Curtis B.A."/>
            <person name="Tanifuji G."/>
            <person name="Burki F."/>
            <person name="Gruber A."/>
            <person name="Irimia M."/>
            <person name="Maruyama S."/>
            <person name="Arias M.C."/>
            <person name="Ball S.G."/>
            <person name="Gile G.H."/>
            <person name="Hirakawa Y."/>
            <person name="Hopkins J.F."/>
            <person name="Kuo A."/>
            <person name="Rensing S.A."/>
            <person name="Schmutz J."/>
            <person name="Symeonidi A."/>
            <person name="Elias M."/>
            <person name="Eveleigh R.J."/>
            <person name="Herman E.K."/>
            <person name="Klute M.J."/>
            <person name="Nakayama T."/>
            <person name="Obornik M."/>
            <person name="Reyes-Prieto A."/>
            <person name="Armbrust E.V."/>
            <person name="Aves S.J."/>
            <person name="Beiko R.G."/>
            <person name="Coutinho P."/>
            <person name="Dacks J.B."/>
            <person name="Durnford D.G."/>
            <person name="Fast N.M."/>
            <person name="Green B.R."/>
            <person name="Grisdale C.J."/>
            <person name="Hempel F."/>
            <person name="Henrissat B."/>
            <person name="Hoppner M.P."/>
            <person name="Ishida K."/>
            <person name="Kim E."/>
            <person name="Koreny L."/>
            <person name="Kroth P.G."/>
            <person name="Liu Y."/>
            <person name="Malik S.B."/>
            <person name="Maier U.G."/>
            <person name="McRose D."/>
            <person name="Mock T."/>
            <person name="Neilson J.A."/>
            <person name="Onodera N.T."/>
            <person name="Poole A.M."/>
            <person name="Pritham E.J."/>
            <person name="Richards T.A."/>
            <person name="Rocap G."/>
            <person name="Roy S.W."/>
            <person name="Sarai C."/>
            <person name="Schaack S."/>
            <person name="Shirato S."/>
            <person name="Slamovits C.H."/>
            <person name="Spencer D.F."/>
            <person name="Suzuki S."/>
            <person name="Worden A.Z."/>
            <person name="Zauner S."/>
            <person name="Barry K."/>
            <person name="Bell C."/>
            <person name="Bharti A.K."/>
            <person name="Crow J.A."/>
            <person name="Grimwood J."/>
            <person name="Kramer R."/>
            <person name="Lindquist E."/>
            <person name="Lucas S."/>
            <person name="Salamov A."/>
            <person name="McFadden G.I."/>
            <person name="Lane C.E."/>
            <person name="Keeling P.J."/>
            <person name="Gray M.W."/>
            <person name="Grigoriev I.V."/>
            <person name="Archibald J.M."/>
        </authorList>
    </citation>
    <scope>NUCLEOTIDE SEQUENCE</scope>
    <source>
        <strain evidence="4 6">CCMP2712</strain>
    </source>
</reference>
<dbReference type="EnsemblProtists" id="EKX43218">
    <property type="protein sequence ID" value="EKX43218"/>
    <property type="gene ID" value="GUITHDRAFT_140781"/>
</dbReference>
<keyword evidence="6" id="KW-1185">Reference proteome</keyword>
<dbReference type="OrthoDB" id="18302at2759"/>